<evidence type="ECO:0000256" key="4">
    <source>
        <dbReference type="SAM" id="MobiDB-lite"/>
    </source>
</evidence>
<dbReference type="GO" id="GO:0003700">
    <property type="term" value="F:DNA-binding transcription factor activity"/>
    <property type="evidence" value="ECO:0007669"/>
    <property type="project" value="TreeGrafter"/>
</dbReference>
<sequence>MDAANLAGLVSGHMSSSAITPLRERTQVGASTAAAQSLDSPERTRSGLSAKQSRTVESLIGAAVEELRFGGYEHLTVRNVARRAGVAPATAYTYFTSREHLVTEVFWRRLWALPETPVDRRRSAVNRVSATMSDLSLLVADEPELASACTAAMLATDAEVALLRDRIGAEMRRRLASALGDQADPDVLGTLEFVISGALMHAGVGHLTYSELPLHLARAVQLVVPGVTK</sequence>
<name>A0A6J6ZNK2_9ZZZZ</name>
<gene>
    <name evidence="6" type="ORF">UFOPK2582_01196</name>
    <name evidence="7" type="ORF">UFOPK3046_01795</name>
    <name evidence="8" type="ORF">UFOPK3914_01730</name>
    <name evidence="9" type="ORF">UFOPK4354_01465</name>
</gene>
<dbReference type="SUPFAM" id="SSF46689">
    <property type="entry name" value="Homeodomain-like"/>
    <property type="match status" value="1"/>
</dbReference>
<evidence type="ECO:0000256" key="3">
    <source>
        <dbReference type="ARBA" id="ARBA00023163"/>
    </source>
</evidence>
<dbReference type="PANTHER" id="PTHR30055">
    <property type="entry name" value="HTH-TYPE TRANSCRIPTIONAL REGULATOR RUTR"/>
    <property type="match status" value="1"/>
</dbReference>
<evidence type="ECO:0000313" key="9">
    <source>
        <dbReference type="EMBL" id="CAB5068319.1"/>
    </source>
</evidence>
<accession>A0A6J6ZNK2</accession>
<dbReference type="InterPro" id="IPR001647">
    <property type="entry name" value="HTH_TetR"/>
</dbReference>
<dbReference type="EMBL" id="CAFBQW010000186">
    <property type="protein sequence ID" value="CAB5068319.1"/>
    <property type="molecule type" value="Genomic_DNA"/>
</dbReference>
<organism evidence="7">
    <name type="scientific">freshwater metagenome</name>
    <dbReference type="NCBI Taxonomy" id="449393"/>
    <lineage>
        <taxon>unclassified sequences</taxon>
        <taxon>metagenomes</taxon>
        <taxon>ecological metagenomes</taxon>
    </lineage>
</organism>
<evidence type="ECO:0000256" key="2">
    <source>
        <dbReference type="ARBA" id="ARBA00023125"/>
    </source>
</evidence>
<evidence type="ECO:0000259" key="5">
    <source>
        <dbReference type="PROSITE" id="PS50977"/>
    </source>
</evidence>
<reference evidence="7" key="1">
    <citation type="submission" date="2020-05" db="EMBL/GenBank/DDBJ databases">
        <authorList>
            <person name="Chiriac C."/>
            <person name="Salcher M."/>
            <person name="Ghai R."/>
            <person name="Kavagutti S V."/>
        </authorList>
    </citation>
    <scope>NUCLEOTIDE SEQUENCE</scope>
</reference>
<protein>
    <submittedName>
        <fullName evidence="7">Unannotated protein</fullName>
    </submittedName>
</protein>
<evidence type="ECO:0000313" key="7">
    <source>
        <dbReference type="EMBL" id="CAB4822163.1"/>
    </source>
</evidence>
<keyword evidence="2" id="KW-0238">DNA-binding</keyword>
<evidence type="ECO:0000313" key="8">
    <source>
        <dbReference type="EMBL" id="CAB4993411.1"/>
    </source>
</evidence>
<dbReference type="InterPro" id="IPR050109">
    <property type="entry name" value="HTH-type_TetR-like_transc_reg"/>
</dbReference>
<dbReference type="EMBL" id="CAFAAQ010000221">
    <property type="protein sequence ID" value="CAB4822163.1"/>
    <property type="molecule type" value="Genomic_DNA"/>
</dbReference>
<dbReference type="PROSITE" id="PS50977">
    <property type="entry name" value="HTH_TETR_2"/>
    <property type="match status" value="1"/>
</dbReference>
<dbReference type="PANTHER" id="PTHR30055:SF234">
    <property type="entry name" value="HTH-TYPE TRANSCRIPTIONAL REGULATOR BETI"/>
    <property type="match status" value="1"/>
</dbReference>
<feature type="region of interest" description="Disordered" evidence="4">
    <location>
        <begin position="31"/>
        <end position="51"/>
    </location>
</feature>
<keyword evidence="3" id="KW-0804">Transcription</keyword>
<evidence type="ECO:0000313" key="6">
    <source>
        <dbReference type="EMBL" id="CAB4706463.1"/>
    </source>
</evidence>
<dbReference type="EMBL" id="CAFBOG010000205">
    <property type="protein sequence ID" value="CAB4993411.1"/>
    <property type="molecule type" value="Genomic_DNA"/>
</dbReference>
<dbReference type="GO" id="GO:0000976">
    <property type="term" value="F:transcription cis-regulatory region binding"/>
    <property type="evidence" value="ECO:0007669"/>
    <property type="project" value="TreeGrafter"/>
</dbReference>
<dbReference type="AlphaFoldDB" id="A0A6J6ZNK2"/>
<feature type="domain" description="HTH tetR-type" evidence="5">
    <location>
        <begin position="53"/>
        <end position="113"/>
    </location>
</feature>
<dbReference type="PRINTS" id="PR00455">
    <property type="entry name" value="HTHTETR"/>
</dbReference>
<keyword evidence="1" id="KW-0805">Transcription regulation</keyword>
<dbReference type="EMBL" id="CAEZXS010000150">
    <property type="protein sequence ID" value="CAB4706463.1"/>
    <property type="molecule type" value="Genomic_DNA"/>
</dbReference>
<evidence type="ECO:0000256" key="1">
    <source>
        <dbReference type="ARBA" id="ARBA00023015"/>
    </source>
</evidence>
<dbReference type="InterPro" id="IPR009057">
    <property type="entry name" value="Homeodomain-like_sf"/>
</dbReference>
<dbReference type="Gene3D" id="1.10.357.10">
    <property type="entry name" value="Tetracycline Repressor, domain 2"/>
    <property type="match status" value="1"/>
</dbReference>
<proteinExistence type="predicted"/>
<dbReference type="Pfam" id="PF00440">
    <property type="entry name" value="TetR_N"/>
    <property type="match status" value="1"/>
</dbReference>